<dbReference type="InterPro" id="IPR050921">
    <property type="entry name" value="T4SS_GSP_E_ATPase"/>
</dbReference>
<evidence type="ECO:0000313" key="4">
    <source>
        <dbReference type="Proteomes" id="UP001623592"/>
    </source>
</evidence>
<proteinExistence type="inferred from homology"/>
<comment type="similarity">
    <text evidence="1">Belongs to the GSP E family.</text>
</comment>
<dbReference type="Gene3D" id="3.30.450.380">
    <property type="match status" value="1"/>
</dbReference>
<evidence type="ECO:0000256" key="1">
    <source>
        <dbReference type="ARBA" id="ARBA00006611"/>
    </source>
</evidence>
<sequence>MNRVNLVEELNYKTVQKNRNVTSTHDKEIISLVDDIIKEFTEKKSYLINDVEKGELPESAIEDEVLNYLDRKGINFDVPDRNTLIKKVIDYLFGYYLLQDLIDDDDISDIKVLAYDNVQIKVKGRRVPSSIKFNSKESYEIFFNYLVIKLGGTLDKRNAVQLLSDKTQEKFYLRITLSSDFVNSNDTPYIVIRKIPKEKLSLEVLMGKYNMMDKNIYDYLNKAAGAGLNVLMCGKGGSGKTTLINAMLDKVPFSTAGLVIQEIEELHSEHPNMMFQKVKVKVGESDVEYSLSKLSRQAMTEDIDMIVIGEIKGKEAMDLFKVIGTGHIGWASVHTNSSKEAPDKLVDYMEEAGTNLERAALLKMLSAIDVIVFMKDFKVMEITEVSGFSEYTKELTFNPVFKFDNGDFIKLKESCSKVSKKFEYSEYRTSLKEGE</sequence>
<dbReference type="RefSeq" id="WP_406788173.1">
    <property type="nucleotide sequence ID" value="NZ_JBJIAA010000011.1"/>
</dbReference>
<evidence type="ECO:0000259" key="2">
    <source>
        <dbReference type="Pfam" id="PF00437"/>
    </source>
</evidence>
<dbReference type="Proteomes" id="UP001623592">
    <property type="component" value="Unassembled WGS sequence"/>
</dbReference>
<gene>
    <name evidence="3" type="ORF">ACJDT4_13945</name>
</gene>
<keyword evidence="4" id="KW-1185">Reference proteome</keyword>
<dbReference type="Gene3D" id="3.40.50.300">
    <property type="entry name" value="P-loop containing nucleotide triphosphate hydrolases"/>
    <property type="match status" value="1"/>
</dbReference>
<evidence type="ECO:0000313" key="3">
    <source>
        <dbReference type="EMBL" id="MFL0251519.1"/>
    </source>
</evidence>
<protein>
    <submittedName>
        <fullName evidence="3">ATPase, T2SS/T4P/T4SS family</fullName>
    </submittedName>
</protein>
<organism evidence="3 4">
    <name type="scientific">Clostridium neuense</name>
    <dbReference type="NCBI Taxonomy" id="1728934"/>
    <lineage>
        <taxon>Bacteria</taxon>
        <taxon>Bacillati</taxon>
        <taxon>Bacillota</taxon>
        <taxon>Clostridia</taxon>
        <taxon>Eubacteriales</taxon>
        <taxon>Clostridiaceae</taxon>
        <taxon>Clostridium</taxon>
    </lineage>
</organism>
<reference evidence="3 4" key="1">
    <citation type="submission" date="2024-11" db="EMBL/GenBank/DDBJ databases">
        <authorList>
            <person name="Heng Y.C."/>
            <person name="Lim A.C.H."/>
            <person name="Lee J.K.Y."/>
            <person name="Kittelmann S."/>
        </authorList>
    </citation>
    <scope>NUCLEOTIDE SEQUENCE [LARGE SCALE GENOMIC DNA]</scope>
    <source>
        <strain evidence="3 4">WILCCON 0114</strain>
    </source>
</reference>
<comment type="caution">
    <text evidence="3">The sequence shown here is derived from an EMBL/GenBank/DDBJ whole genome shotgun (WGS) entry which is preliminary data.</text>
</comment>
<dbReference type="CDD" id="cd01130">
    <property type="entry name" value="VirB11-like_ATPase"/>
    <property type="match status" value="1"/>
</dbReference>
<accession>A0ABW8TKQ9</accession>
<dbReference type="PANTHER" id="PTHR30486:SF6">
    <property type="entry name" value="TYPE IV PILUS RETRACTATION ATPASE PILT"/>
    <property type="match status" value="1"/>
</dbReference>
<name>A0ABW8TKQ9_9CLOT</name>
<dbReference type="SUPFAM" id="SSF52540">
    <property type="entry name" value="P-loop containing nucleoside triphosphate hydrolases"/>
    <property type="match status" value="1"/>
</dbReference>
<dbReference type="InterPro" id="IPR027417">
    <property type="entry name" value="P-loop_NTPase"/>
</dbReference>
<feature type="domain" description="Bacterial type II secretion system protein E" evidence="2">
    <location>
        <begin position="189"/>
        <end position="363"/>
    </location>
</feature>
<dbReference type="PANTHER" id="PTHR30486">
    <property type="entry name" value="TWITCHING MOTILITY PROTEIN PILT"/>
    <property type="match status" value="1"/>
</dbReference>
<dbReference type="Pfam" id="PF00437">
    <property type="entry name" value="T2SSE"/>
    <property type="match status" value="1"/>
</dbReference>
<dbReference type="InterPro" id="IPR001482">
    <property type="entry name" value="T2SS/T4SS_dom"/>
</dbReference>
<dbReference type="EMBL" id="JBJIAA010000011">
    <property type="protein sequence ID" value="MFL0251519.1"/>
    <property type="molecule type" value="Genomic_DNA"/>
</dbReference>